<protein>
    <submittedName>
        <fullName evidence="2">Uncharacterized protein</fullName>
    </submittedName>
</protein>
<feature type="compositionally biased region" description="Low complexity" evidence="1">
    <location>
        <begin position="341"/>
        <end position="357"/>
    </location>
</feature>
<dbReference type="Proteomes" id="UP001489004">
    <property type="component" value="Unassembled WGS sequence"/>
</dbReference>
<feature type="compositionally biased region" description="Low complexity" evidence="1">
    <location>
        <begin position="152"/>
        <end position="162"/>
    </location>
</feature>
<sequence length="770" mass="82848">MRAFQGALGAGGRRDELAGVDTPEVRAYKLGKRRWSYNQCELRLSQHGGDGSLEVIEALPQVPSDDEAAQEATPVEATTTVTYHVRLNNNHCMYVDIYLVYDSPVPNGLEGPDAGYQWRQVDRNDCVKGCQGTLMRAIQRYGRASKKRGATEEAGAEAGPGAQSPREGGRRGKERCKDARYLYLAFDEAGTHVGSRNFRLLACAYDRADGRRLGTTCSPPIRVVANNDVPTGAAQFHMDLPIVNDWVGWNTPPLAESPDSSNLERTPSGSPDGGGSQARELGAPAKRKASRPKRARTSPTKKARANPPTDSAADPIQPQRHSSRLKRNSDSSNETPPTGGRSSDSLSSQYSASSSRDPQSRKGRQRGQQAQRAAPTRRLFHTVASPEQRSERASAPSLPELLLKHALASAEQQDQDDRLRELAAYHQAAHRHGNPATLDDFDLPLPHHQLRQPEDAYSFLPQEAPETRFQASGAQHSSQAQRAPEYPDFGLPTPPGLPPQYLAGRHAPHRLSPQLQGLVGEGSPGLGTERQLGSLPYGLENAGVFQQMHPHQRSRQAGRGLAGPDYMHEESILPLAHLATLSASPYTRVPMEMSAPAAFVASTPMASEASTACPVSVFDASLSSALPSSAQHYADAPLSSADLVHAVSEAVAPADDMPVTLQDLHGLHTLLPLMVRADAAHAAVTHTSASAAESARPGHHRRYHSDALSEGEARLASFEGGAAHSSGLWEPSQYLVDIELPGNPPSSAAAAHQPAQDPEEPPSHERHHSV</sequence>
<feature type="region of interest" description="Disordered" evidence="1">
    <location>
        <begin position="736"/>
        <end position="770"/>
    </location>
</feature>
<evidence type="ECO:0000256" key="1">
    <source>
        <dbReference type="SAM" id="MobiDB-lite"/>
    </source>
</evidence>
<comment type="caution">
    <text evidence="2">The sequence shown here is derived from an EMBL/GenBank/DDBJ whole genome shotgun (WGS) entry which is preliminary data.</text>
</comment>
<feature type="region of interest" description="Disordered" evidence="1">
    <location>
        <begin position="145"/>
        <end position="173"/>
    </location>
</feature>
<feature type="compositionally biased region" description="Low complexity" evidence="1">
    <location>
        <begin position="470"/>
        <end position="483"/>
    </location>
</feature>
<gene>
    <name evidence="2" type="ORF">WJX72_000872</name>
</gene>
<organism evidence="2 3">
    <name type="scientific">[Myrmecia] bisecta</name>
    <dbReference type="NCBI Taxonomy" id="41462"/>
    <lineage>
        <taxon>Eukaryota</taxon>
        <taxon>Viridiplantae</taxon>
        <taxon>Chlorophyta</taxon>
        <taxon>core chlorophytes</taxon>
        <taxon>Trebouxiophyceae</taxon>
        <taxon>Trebouxiales</taxon>
        <taxon>Trebouxiaceae</taxon>
        <taxon>Myrmecia</taxon>
    </lineage>
</organism>
<feature type="region of interest" description="Disordered" evidence="1">
    <location>
        <begin position="686"/>
        <end position="708"/>
    </location>
</feature>
<name>A0AAW1QB43_9CHLO</name>
<evidence type="ECO:0000313" key="2">
    <source>
        <dbReference type="EMBL" id="KAK9817699.1"/>
    </source>
</evidence>
<feature type="compositionally biased region" description="Low complexity" evidence="1">
    <location>
        <begin position="686"/>
        <end position="695"/>
    </location>
</feature>
<proteinExistence type="predicted"/>
<dbReference type="AlphaFoldDB" id="A0AAW1QB43"/>
<reference evidence="2 3" key="1">
    <citation type="journal article" date="2024" name="Nat. Commun.">
        <title>Phylogenomics reveals the evolutionary origins of lichenization in chlorophyte algae.</title>
        <authorList>
            <person name="Puginier C."/>
            <person name="Libourel C."/>
            <person name="Otte J."/>
            <person name="Skaloud P."/>
            <person name="Haon M."/>
            <person name="Grisel S."/>
            <person name="Petersen M."/>
            <person name="Berrin J.G."/>
            <person name="Delaux P.M."/>
            <person name="Dal Grande F."/>
            <person name="Keller J."/>
        </authorList>
    </citation>
    <scope>NUCLEOTIDE SEQUENCE [LARGE SCALE GENOMIC DNA]</scope>
    <source>
        <strain evidence="2 3">SAG 2043</strain>
    </source>
</reference>
<feature type="compositionally biased region" description="Basic residues" evidence="1">
    <location>
        <begin position="285"/>
        <end position="304"/>
    </location>
</feature>
<feature type="region of interest" description="Disordered" evidence="1">
    <location>
        <begin position="251"/>
        <end position="396"/>
    </location>
</feature>
<feature type="compositionally biased region" description="Polar residues" evidence="1">
    <location>
        <begin position="258"/>
        <end position="269"/>
    </location>
</feature>
<accession>A0AAW1QB43</accession>
<keyword evidence="3" id="KW-1185">Reference proteome</keyword>
<feature type="compositionally biased region" description="Low complexity" evidence="1">
    <location>
        <begin position="745"/>
        <end position="756"/>
    </location>
</feature>
<feature type="region of interest" description="Disordered" evidence="1">
    <location>
        <begin position="468"/>
        <end position="505"/>
    </location>
</feature>
<dbReference type="EMBL" id="JALJOR010000004">
    <property type="protein sequence ID" value="KAK9817699.1"/>
    <property type="molecule type" value="Genomic_DNA"/>
</dbReference>
<evidence type="ECO:0000313" key="3">
    <source>
        <dbReference type="Proteomes" id="UP001489004"/>
    </source>
</evidence>